<dbReference type="CDD" id="cd09071">
    <property type="entry name" value="FAR_C"/>
    <property type="match status" value="1"/>
</dbReference>
<reference evidence="4" key="1">
    <citation type="submission" date="2012-12" db="EMBL/GenBank/DDBJ databases">
        <authorList>
            <person name="Hellsten U."/>
            <person name="Grimwood J."/>
            <person name="Chapman J.A."/>
            <person name="Shapiro H."/>
            <person name="Aerts A."/>
            <person name="Otillar R.P."/>
            <person name="Terry A.Y."/>
            <person name="Boore J.L."/>
            <person name="Simakov O."/>
            <person name="Marletaz F."/>
            <person name="Cho S.-J."/>
            <person name="Edsinger-Gonzales E."/>
            <person name="Havlak P."/>
            <person name="Kuo D.-H."/>
            <person name="Larsson T."/>
            <person name="Lv J."/>
            <person name="Arendt D."/>
            <person name="Savage R."/>
            <person name="Osoegawa K."/>
            <person name="de Jong P."/>
            <person name="Lindberg D.R."/>
            <person name="Seaver E.C."/>
            <person name="Weisblat D.A."/>
            <person name="Putnam N.H."/>
            <person name="Grigoriev I.V."/>
            <person name="Rokhsar D.S."/>
        </authorList>
    </citation>
    <scope>NUCLEOTIDE SEQUENCE</scope>
    <source>
        <strain evidence="4">I ESC-2004</strain>
    </source>
</reference>
<organism evidence="2">
    <name type="scientific">Capitella teleta</name>
    <name type="common">Polychaete worm</name>
    <dbReference type="NCBI Taxonomy" id="283909"/>
    <lineage>
        <taxon>Eukaryota</taxon>
        <taxon>Metazoa</taxon>
        <taxon>Spiralia</taxon>
        <taxon>Lophotrochozoa</taxon>
        <taxon>Annelida</taxon>
        <taxon>Polychaeta</taxon>
        <taxon>Sedentaria</taxon>
        <taxon>Scolecida</taxon>
        <taxon>Capitellidae</taxon>
        <taxon>Capitella</taxon>
    </lineage>
</organism>
<keyword evidence="4" id="KW-1185">Reference proteome</keyword>
<dbReference type="OrthoDB" id="6729686at2759"/>
<dbReference type="Pfam" id="PF03015">
    <property type="entry name" value="Sterile"/>
    <property type="match status" value="1"/>
</dbReference>
<name>R7US96_CAPTE</name>
<dbReference type="Proteomes" id="UP000014760">
    <property type="component" value="Unassembled WGS sequence"/>
</dbReference>
<protein>
    <recommendedName>
        <fullName evidence="1">Fatty acyl-CoA reductase C-terminal domain-containing protein</fullName>
    </recommendedName>
</protein>
<gene>
    <name evidence="2" type="ORF">CAPTEDRAFT_93720</name>
</gene>
<evidence type="ECO:0000313" key="2">
    <source>
        <dbReference type="EMBL" id="ELU09389.1"/>
    </source>
</evidence>
<evidence type="ECO:0000313" key="4">
    <source>
        <dbReference type="Proteomes" id="UP000014760"/>
    </source>
</evidence>
<feature type="non-terminal residue" evidence="2">
    <location>
        <position position="1"/>
    </location>
</feature>
<dbReference type="STRING" id="283909.R7US96"/>
<dbReference type="InterPro" id="IPR033640">
    <property type="entry name" value="FAR_C"/>
</dbReference>
<dbReference type="EnsemblMetazoa" id="CapteT93720">
    <property type="protein sequence ID" value="CapteP93720"/>
    <property type="gene ID" value="CapteG93720"/>
</dbReference>
<accession>R7US96</accession>
<dbReference type="OMA" id="MARDIWH"/>
<sequence>VLAYFTSNQWTFASENITTFAKSLCSEDKMCFNFDITSVNWEEYIVHYCQGIKTYPLKDPMVNVKQARKNQQRSVRDVILLRYHISLS</sequence>
<feature type="domain" description="Fatty acyl-CoA reductase C-terminal" evidence="1">
    <location>
        <begin position="1"/>
        <end position="59"/>
    </location>
</feature>
<proteinExistence type="predicted"/>
<evidence type="ECO:0000313" key="3">
    <source>
        <dbReference type="EnsemblMetazoa" id="CapteP93720"/>
    </source>
</evidence>
<dbReference type="EMBL" id="KB298262">
    <property type="protein sequence ID" value="ELU09389.1"/>
    <property type="molecule type" value="Genomic_DNA"/>
</dbReference>
<dbReference type="EMBL" id="AMQN01041722">
    <property type="status" value="NOT_ANNOTATED_CDS"/>
    <property type="molecule type" value="Genomic_DNA"/>
</dbReference>
<dbReference type="AlphaFoldDB" id="R7US96"/>
<dbReference type="HOGENOM" id="CLU_2485483_0_0_1"/>
<evidence type="ECO:0000259" key="1">
    <source>
        <dbReference type="Pfam" id="PF03015"/>
    </source>
</evidence>
<reference evidence="2 4" key="2">
    <citation type="journal article" date="2013" name="Nature">
        <title>Insights into bilaterian evolution from three spiralian genomes.</title>
        <authorList>
            <person name="Simakov O."/>
            <person name="Marletaz F."/>
            <person name="Cho S.J."/>
            <person name="Edsinger-Gonzales E."/>
            <person name="Havlak P."/>
            <person name="Hellsten U."/>
            <person name="Kuo D.H."/>
            <person name="Larsson T."/>
            <person name="Lv J."/>
            <person name="Arendt D."/>
            <person name="Savage R."/>
            <person name="Osoegawa K."/>
            <person name="de Jong P."/>
            <person name="Grimwood J."/>
            <person name="Chapman J.A."/>
            <person name="Shapiro H."/>
            <person name="Aerts A."/>
            <person name="Otillar R.P."/>
            <person name="Terry A.Y."/>
            <person name="Boore J.L."/>
            <person name="Grigoriev I.V."/>
            <person name="Lindberg D.R."/>
            <person name="Seaver E.C."/>
            <person name="Weisblat D.A."/>
            <person name="Putnam N.H."/>
            <person name="Rokhsar D.S."/>
        </authorList>
    </citation>
    <scope>NUCLEOTIDE SEQUENCE</scope>
    <source>
        <strain evidence="2 4">I ESC-2004</strain>
    </source>
</reference>
<reference evidence="3" key="3">
    <citation type="submission" date="2015-06" db="UniProtKB">
        <authorList>
            <consortium name="EnsemblMetazoa"/>
        </authorList>
    </citation>
    <scope>IDENTIFICATION</scope>
</reference>